<keyword evidence="12" id="KW-0547">Nucleotide-binding</keyword>
<feature type="binding site" evidence="12">
    <location>
        <position position="83"/>
    </location>
    <ligand>
        <name>FMN</name>
        <dbReference type="ChEBI" id="CHEBI:58210"/>
    </ligand>
</feature>
<evidence type="ECO:0000256" key="8">
    <source>
        <dbReference type="ARBA" id="ARBA00048342"/>
    </source>
</evidence>
<dbReference type="SUPFAM" id="SSF51395">
    <property type="entry name" value="FMN-linked oxidoreductases"/>
    <property type="match status" value="1"/>
</dbReference>
<feature type="binding site" evidence="12">
    <location>
        <begin position="241"/>
        <end position="242"/>
    </location>
    <ligand>
        <name>FMN</name>
        <dbReference type="ChEBI" id="CHEBI:58210"/>
    </ligand>
</feature>
<keyword evidence="3 10" id="KW-0288">FMN</keyword>
<dbReference type="InterPro" id="IPR001269">
    <property type="entry name" value="DUS_fam"/>
</dbReference>
<comment type="catalytic activity">
    <reaction evidence="8">
        <text>a 5,6-dihydrouridine in mRNA + NAD(+) = a uridine in mRNA + NADH + H(+)</text>
        <dbReference type="Rhea" id="RHEA:69851"/>
        <dbReference type="Rhea" id="RHEA-COMP:14658"/>
        <dbReference type="Rhea" id="RHEA-COMP:17789"/>
        <dbReference type="ChEBI" id="CHEBI:15378"/>
        <dbReference type="ChEBI" id="CHEBI:57540"/>
        <dbReference type="ChEBI" id="CHEBI:57945"/>
        <dbReference type="ChEBI" id="CHEBI:65315"/>
        <dbReference type="ChEBI" id="CHEBI:74443"/>
    </reaction>
    <physiologicalReaction direction="right-to-left" evidence="8">
        <dbReference type="Rhea" id="RHEA:69853"/>
    </physiologicalReaction>
</comment>
<keyword evidence="15" id="KW-1185">Reference proteome</keyword>
<evidence type="ECO:0000259" key="13">
    <source>
        <dbReference type="Pfam" id="PF01207"/>
    </source>
</evidence>
<comment type="cofactor">
    <cofactor evidence="1 10 12">
        <name>FMN</name>
        <dbReference type="ChEBI" id="CHEBI:58210"/>
    </cofactor>
</comment>
<dbReference type="Proteomes" id="UP000238350">
    <property type="component" value="Unassembled WGS sequence"/>
</dbReference>
<comment type="function">
    <text evidence="10">Catalyzes the synthesis of dihydrouridine, a modified base found in the D-loop of most tRNAs.</text>
</comment>
<dbReference type="PANTHER" id="PTHR45936:SF1">
    <property type="entry name" value="TRNA-DIHYDROURIDINE(20) SYNTHASE [NAD(P)+]-LIKE"/>
    <property type="match status" value="1"/>
</dbReference>
<dbReference type="InterPro" id="IPR052582">
    <property type="entry name" value="tRNA-DUS-like"/>
</dbReference>
<reference evidence="14 15" key="1">
    <citation type="submission" date="2017-04" db="EMBL/GenBank/DDBJ databases">
        <title>Genome sequencing of [Candida] sorbophila.</title>
        <authorList>
            <person name="Ahn J.O."/>
        </authorList>
    </citation>
    <scope>NUCLEOTIDE SEQUENCE [LARGE SCALE GENOMIC DNA]</scope>
    <source>
        <strain evidence="14 15">DS02</strain>
    </source>
</reference>
<dbReference type="InterPro" id="IPR013785">
    <property type="entry name" value="Aldolase_TIM"/>
</dbReference>
<organism evidence="14 15">
    <name type="scientific">Wickerhamiella sorbophila</name>
    <dbReference type="NCBI Taxonomy" id="45607"/>
    <lineage>
        <taxon>Eukaryota</taxon>
        <taxon>Fungi</taxon>
        <taxon>Dikarya</taxon>
        <taxon>Ascomycota</taxon>
        <taxon>Saccharomycotina</taxon>
        <taxon>Dipodascomycetes</taxon>
        <taxon>Dipodascales</taxon>
        <taxon>Trichomonascaceae</taxon>
        <taxon>Wickerhamiella</taxon>
    </lineage>
</organism>
<feature type="binding site" evidence="12">
    <location>
        <position position="183"/>
    </location>
    <ligand>
        <name>FMN</name>
        <dbReference type="ChEBI" id="CHEBI:58210"/>
    </ligand>
</feature>
<evidence type="ECO:0000256" key="1">
    <source>
        <dbReference type="ARBA" id="ARBA00001917"/>
    </source>
</evidence>
<proteinExistence type="inferred from homology"/>
<evidence type="ECO:0000256" key="10">
    <source>
        <dbReference type="PIRNR" id="PIRNR006621"/>
    </source>
</evidence>
<evidence type="ECO:0000313" key="15">
    <source>
        <dbReference type="Proteomes" id="UP000238350"/>
    </source>
</evidence>
<name>A0A2T0FCP5_9ASCO</name>
<evidence type="ECO:0000256" key="5">
    <source>
        <dbReference type="ARBA" id="ARBA00022694"/>
    </source>
</evidence>
<feature type="binding site" evidence="12">
    <location>
        <position position="155"/>
    </location>
    <ligand>
        <name>FMN</name>
        <dbReference type="ChEBI" id="CHEBI:58210"/>
    </ligand>
</feature>
<protein>
    <recommendedName>
        <fullName evidence="10">tRNA-dihydrouridine synthase</fullName>
        <ecNumber evidence="10">1.3.1.-</ecNumber>
    </recommendedName>
</protein>
<comment type="catalytic activity">
    <reaction evidence="9">
        <text>a 5,6-dihydrouridine in mRNA + NADP(+) = a uridine in mRNA + NADPH + H(+)</text>
        <dbReference type="Rhea" id="RHEA:69855"/>
        <dbReference type="Rhea" id="RHEA-COMP:14658"/>
        <dbReference type="Rhea" id="RHEA-COMP:17789"/>
        <dbReference type="ChEBI" id="CHEBI:15378"/>
        <dbReference type="ChEBI" id="CHEBI:57783"/>
        <dbReference type="ChEBI" id="CHEBI:58349"/>
        <dbReference type="ChEBI" id="CHEBI:65315"/>
        <dbReference type="ChEBI" id="CHEBI:74443"/>
    </reaction>
    <physiologicalReaction direction="right-to-left" evidence="9">
        <dbReference type="Rhea" id="RHEA:69857"/>
    </physiologicalReaction>
</comment>
<dbReference type="PROSITE" id="PS01136">
    <property type="entry name" value="UPF0034"/>
    <property type="match status" value="1"/>
</dbReference>
<evidence type="ECO:0000256" key="11">
    <source>
        <dbReference type="PIRSR" id="PIRSR006621-1"/>
    </source>
</evidence>
<dbReference type="STRING" id="45607.A0A2T0FCP5"/>
<dbReference type="EMBL" id="NDIQ01000001">
    <property type="protein sequence ID" value="PRT52766.1"/>
    <property type="molecule type" value="Genomic_DNA"/>
</dbReference>
<keyword evidence="4" id="KW-0507">mRNA processing</keyword>
<keyword evidence="2 10" id="KW-0285">Flavoprotein</keyword>
<evidence type="ECO:0000256" key="6">
    <source>
        <dbReference type="ARBA" id="ARBA00023002"/>
    </source>
</evidence>
<dbReference type="Pfam" id="PF01207">
    <property type="entry name" value="Dus"/>
    <property type="match status" value="1"/>
</dbReference>
<dbReference type="PIRSF" id="PIRSF006621">
    <property type="entry name" value="Dus"/>
    <property type="match status" value="1"/>
</dbReference>
<dbReference type="InterPro" id="IPR035587">
    <property type="entry name" value="DUS-like_FMN-bd"/>
</dbReference>
<dbReference type="GO" id="GO:0017150">
    <property type="term" value="F:tRNA dihydrouridine synthase activity"/>
    <property type="evidence" value="ECO:0007669"/>
    <property type="project" value="InterPro"/>
</dbReference>
<dbReference type="GeneID" id="36514135"/>
<dbReference type="OrthoDB" id="10262250at2759"/>
<dbReference type="EC" id="1.3.1.-" evidence="10"/>
<evidence type="ECO:0000256" key="2">
    <source>
        <dbReference type="ARBA" id="ARBA00022630"/>
    </source>
</evidence>
<dbReference type="GO" id="GO:0050660">
    <property type="term" value="F:flavin adenine dinucleotide binding"/>
    <property type="evidence" value="ECO:0007669"/>
    <property type="project" value="InterPro"/>
</dbReference>
<dbReference type="AlphaFoldDB" id="A0A2T0FCP5"/>
<comment type="similarity">
    <text evidence="10">Belongs to the dus family.</text>
</comment>
<dbReference type="GO" id="GO:0006397">
    <property type="term" value="P:mRNA processing"/>
    <property type="evidence" value="ECO:0007669"/>
    <property type="project" value="UniProtKB-KW"/>
</dbReference>
<accession>A0A2T0FCP5</accession>
<comment type="caution">
    <text evidence="14">The sequence shown here is derived from an EMBL/GenBank/DDBJ whole genome shotgun (WGS) entry which is preliminary data.</text>
</comment>
<evidence type="ECO:0000256" key="12">
    <source>
        <dbReference type="PIRSR" id="PIRSR006621-2"/>
    </source>
</evidence>
<dbReference type="CDD" id="cd02801">
    <property type="entry name" value="DUS_like_FMN"/>
    <property type="match status" value="1"/>
</dbReference>
<dbReference type="InterPro" id="IPR018517">
    <property type="entry name" value="tRNA_hU_synthase_CS"/>
</dbReference>
<sequence>MLEYHGKLVLAPMVRVSELPMRALSIKYGCDLVWGPEIVDKKMIHMKRIWNDRLQCVDFVQKSDEKLVFRTNPALEKSRLVFQMGTADSKLAVEAAKVVAADVGAIDVNSGCPKHFSVHGGMGAALLRTPDKLVDILTSLVEEVGKPFGIPISVKIRILEDAEKTYGLVRRLVMTGISCLTVHCRTTPMRPREPAIYTYLEGIAQICHEAGICCYVNGDVGCRDNLQLFMKNYGVDGAMIARGAEANPSCFQTGPLAPWLDVCKEFLKMCKKYEYTNSHAKFCLTKMIPGKDPLYQQIAQAKSLDEMEAMLDNPLIKEQIKSSKTSTAVSV</sequence>
<dbReference type="RefSeq" id="XP_024662712.1">
    <property type="nucleotide sequence ID" value="XM_024806944.1"/>
</dbReference>
<evidence type="ECO:0000256" key="4">
    <source>
        <dbReference type="ARBA" id="ARBA00022664"/>
    </source>
</evidence>
<dbReference type="GO" id="GO:0005737">
    <property type="term" value="C:cytoplasm"/>
    <property type="evidence" value="ECO:0007669"/>
    <property type="project" value="TreeGrafter"/>
</dbReference>
<evidence type="ECO:0000313" key="14">
    <source>
        <dbReference type="EMBL" id="PRT52766.1"/>
    </source>
</evidence>
<evidence type="ECO:0000256" key="9">
    <source>
        <dbReference type="ARBA" id="ARBA00049447"/>
    </source>
</evidence>
<keyword evidence="7" id="KW-0520">NAD</keyword>
<feature type="binding site" evidence="12">
    <location>
        <begin position="12"/>
        <end position="14"/>
    </location>
    <ligand>
        <name>FMN</name>
        <dbReference type="ChEBI" id="CHEBI:58210"/>
    </ligand>
</feature>
<keyword evidence="5 10" id="KW-0819">tRNA processing</keyword>
<evidence type="ECO:0000256" key="3">
    <source>
        <dbReference type="ARBA" id="ARBA00022643"/>
    </source>
</evidence>
<dbReference type="PANTHER" id="PTHR45936">
    <property type="entry name" value="TRNA-DIHYDROURIDINE(20) SYNTHASE [NAD(P)+]-LIKE"/>
    <property type="match status" value="1"/>
</dbReference>
<evidence type="ECO:0000256" key="7">
    <source>
        <dbReference type="ARBA" id="ARBA00023027"/>
    </source>
</evidence>
<feature type="active site" description="Proton donor" evidence="11">
    <location>
        <position position="112"/>
    </location>
</feature>
<gene>
    <name evidence="14" type="ORF">B9G98_00386</name>
</gene>
<dbReference type="Gene3D" id="3.20.20.70">
    <property type="entry name" value="Aldolase class I"/>
    <property type="match status" value="1"/>
</dbReference>
<keyword evidence="6 10" id="KW-0560">Oxidoreductase</keyword>
<feature type="domain" description="DUS-like FMN-binding" evidence="13">
    <location>
        <begin position="10"/>
        <end position="304"/>
    </location>
</feature>
<dbReference type="GO" id="GO:0106414">
    <property type="term" value="F:mRNA dihydrouridine synthase activity"/>
    <property type="evidence" value="ECO:0007669"/>
    <property type="project" value="RHEA"/>
</dbReference>